<dbReference type="SUPFAM" id="SSF50156">
    <property type="entry name" value="PDZ domain-like"/>
    <property type="match status" value="1"/>
</dbReference>
<evidence type="ECO:0000313" key="2">
    <source>
        <dbReference type="EMBL" id="KAL3787240.1"/>
    </source>
</evidence>
<dbReference type="Proteomes" id="UP001530315">
    <property type="component" value="Unassembled WGS sequence"/>
</dbReference>
<name>A0ABD3PGL3_9STRA</name>
<dbReference type="Pfam" id="PF00595">
    <property type="entry name" value="PDZ"/>
    <property type="match status" value="1"/>
</dbReference>
<feature type="domain" description="PDZ" evidence="1">
    <location>
        <begin position="286"/>
        <end position="358"/>
    </location>
</feature>
<evidence type="ECO:0000259" key="1">
    <source>
        <dbReference type="SMART" id="SM00228"/>
    </source>
</evidence>
<evidence type="ECO:0000313" key="3">
    <source>
        <dbReference type="Proteomes" id="UP001530315"/>
    </source>
</evidence>
<comment type="caution">
    <text evidence="2">The sequence shown here is derived from an EMBL/GenBank/DDBJ whole genome shotgun (WGS) entry which is preliminary data.</text>
</comment>
<dbReference type="AlphaFoldDB" id="A0ABD3PGL3"/>
<keyword evidence="3" id="KW-1185">Reference proteome</keyword>
<reference evidence="2 3" key="1">
    <citation type="submission" date="2024-10" db="EMBL/GenBank/DDBJ databases">
        <title>Updated reference genomes for cyclostephanoid diatoms.</title>
        <authorList>
            <person name="Roberts W.R."/>
            <person name="Alverson A.J."/>
        </authorList>
    </citation>
    <scope>NUCLEOTIDE SEQUENCE [LARGE SCALE GENOMIC DNA]</scope>
    <source>
        <strain evidence="2 3">AJA276-08</strain>
    </source>
</reference>
<dbReference type="InterPro" id="IPR001478">
    <property type="entry name" value="PDZ"/>
</dbReference>
<dbReference type="Gene3D" id="2.30.42.10">
    <property type="match status" value="1"/>
</dbReference>
<gene>
    <name evidence="2" type="ORF">ACHAW5_006013</name>
</gene>
<sequence>MYYPPYTILRREVIPSGHMIPNEKIHGFYLVLTSQSCQREGLEINIYCTQQIHDTFIRFSCAFWFTCWEDRRSSARNVRRLNNFCGGGDCFCFFKQNTSIMPGLIGRLNCLSSKKSNKKRHNDNGGGSSCDDNGVRARKQLLVASPTSSTTTPTRTILAAARSDHIWFWCAESKKSNNPTRARDSIPTIDSDYNNIHSGNFSLSDAGGTVFSGSQQQSLSNFTHTAWPMSPMSPFGASSSLAGDSVERRQYTDYYGKVNNGRPSSHLIQSPQSRREEMLEICAPPGVLGVVIDTPRGGSPVVHAIKDTCPIRREICVGDKLVAVDDVDVRNMSAVDVSKLISKKSGQAKRKLTVIRSARGGDVMY</sequence>
<dbReference type="EMBL" id="JALLAZ020000790">
    <property type="protein sequence ID" value="KAL3787240.1"/>
    <property type="molecule type" value="Genomic_DNA"/>
</dbReference>
<organism evidence="2 3">
    <name type="scientific">Stephanodiscus triporus</name>
    <dbReference type="NCBI Taxonomy" id="2934178"/>
    <lineage>
        <taxon>Eukaryota</taxon>
        <taxon>Sar</taxon>
        <taxon>Stramenopiles</taxon>
        <taxon>Ochrophyta</taxon>
        <taxon>Bacillariophyta</taxon>
        <taxon>Coscinodiscophyceae</taxon>
        <taxon>Thalassiosirophycidae</taxon>
        <taxon>Stephanodiscales</taxon>
        <taxon>Stephanodiscaceae</taxon>
        <taxon>Stephanodiscus</taxon>
    </lineage>
</organism>
<protein>
    <recommendedName>
        <fullName evidence="1">PDZ domain-containing protein</fullName>
    </recommendedName>
</protein>
<dbReference type="SMART" id="SM00228">
    <property type="entry name" value="PDZ"/>
    <property type="match status" value="1"/>
</dbReference>
<dbReference type="PANTHER" id="PTHR38909:SF1">
    <property type="entry name" value="G PROTEIN GAMMA DOMAIN-CONTAINING PROTEIN"/>
    <property type="match status" value="1"/>
</dbReference>
<proteinExistence type="predicted"/>
<accession>A0ABD3PGL3</accession>
<dbReference type="InterPro" id="IPR036034">
    <property type="entry name" value="PDZ_sf"/>
</dbReference>
<dbReference type="PANTHER" id="PTHR38909">
    <property type="entry name" value="G PROTEIN GAMMA DOMAIN-CONTAINING PROTEIN"/>
    <property type="match status" value="1"/>
</dbReference>